<dbReference type="Proteomes" id="UP000242188">
    <property type="component" value="Unassembled WGS sequence"/>
</dbReference>
<dbReference type="AlphaFoldDB" id="A0A210R1B4"/>
<gene>
    <name evidence="3" type="ORF">KP79_PYT25384</name>
</gene>
<reference evidence="3 4" key="1">
    <citation type="journal article" date="2017" name="Nat. Ecol. Evol.">
        <title>Scallop genome provides insights into evolution of bilaterian karyotype and development.</title>
        <authorList>
            <person name="Wang S."/>
            <person name="Zhang J."/>
            <person name="Jiao W."/>
            <person name="Li J."/>
            <person name="Xun X."/>
            <person name="Sun Y."/>
            <person name="Guo X."/>
            <person name="Huan P."/>
            <person name="Dong B."/>
            <person name="Zhang L."/>
            <person name="Hu X."/>
            <person name="Sun X."/>
            <person name="Wang J."/>
            <person name="Zhao C."/>
            <person name="Wang Y."/>
            <person name="Wang D."/>
            <person name="Huang X."/>
            <person name="Wang R."/>
            <person name="Lv J."/>
            <person name="Li Y."/>
            <person name="Zhang Z."/>
            <person name="Liu B."/>
            <person name="Lu W."/>
            <person name="Hui Y."/>
            <person name="Liang J."/>
            <person name="Zhou Z."/>
            <person name="Hou R."/>
            <person name="Li X."/>
            <person name="Liu Y."/>
            <person name="Li H."/>
            <person name="Ning X."/>
            <person name="Lin Y."/>
            <person name="Zhao L."/>
            <person name="Xing Q."/>
            <person name="Dou J."/>
            <person name="Li Y."/>
            <person name="Mao J."/>
            <person name="Guo H."/>
            <person name="Dou H."/>
            <person name="Li T."/>
            <person name="Mu C."/>
            <person name="Jiang W."/>
            <person name="Fu Q."/>
            <person name="Fu X."/>
            <person name="Miao Y."/>
            <person name="Liu J."/>
            <person name="Yu Q."/>
            <person name="Li R."/>
            <person name="Liao H."/>
            <person name="Li X."/>
            <person name="Kong Y."/>
            <person name="Jiang Z."/>
            <person name="Chourrout D."/>
            <person name="Li R."/>
            <person name="Bao Z."/>
        </authorList>
    </citation>
    <scope>NUCLEOTIDE SEQUENCE [LARGE SCALE GENOMIC DNA]</scope>
    <source>
        <strain evidence="3 4">PY_sf001</strain>
    </source>
</reference>
<evidence type="ECO:0000256" key="2">
    <source>
        <dbReference type="SAM" id="SignalP"/>
    </source>
</evidence>
<evidence type="ECO:0000313" key="3">
    <source>
        <dbReference type="EMBL" id="OWF54685.1"/>
    </source>
</evidence>
<evidence type="ECO:0000256" key="1">
    <source>
        <dbReference type="SAM" id="Phobius"/>
    </source>
</evidence>
<feature type="transmembrane region" description="Helical" evidence="1">
    <location>
        <begin position="382"/>
        <end position="402"/>
    </location>
</feature>
<keyword evidence="1" id="KW-0472">Membrane</keyword>
<keyword evidence="1" id="KW-0812">Transmembrane</keyword>
<feature type="transmembrane region" description="Helical" evidence="1">
    <location>
        <begin position="591"/>
        <end position="615"/>
    </location>
</feature>
<dbReference type="OrthoDB" id="6112511at2759"/>
<feature type="transmembrane region" description="Helical" evidence="1">
    <location>
        <begin position="498"/>
        <end position="522"/>
    </location>
</feature>
<sequence length="969" mass="110226">MSISCILISNKVVQVLLYLFLIQFFVGQDLGTGGSQTRVSSITVSNFLTQCTIISNNPDIHKALRLILDEENNLVAINLSSAKKTAWKTSDGDIFDPYTWMRISSRKGRGLLWLREEFEMLSLTTLTYGVSELNVEITESIPGCIANQTMLSKLAESFLFNDFRISKSSASTWRPKEELCNKRLRDTPNGARIYYVCCHKDENGRVVCAELTRDIWITILLACVVLINLVVILYLPLMMPPHLYRVSRGLIHYQHKLATAIKFRVMKTHHPPDPSNNQTNVLHKSALKELPNLRKLIDDLDEDKTYELPLGTINFLVQQARLIPGNYVPVGIGKTLYDTILRCKISRRTSLQKCCKSKLFGPLPTHKWNLSWYKCLQTCMDLVILVVIVCPWVIRVIIYLLFEHKNHMLYQRAAMSRGLAVGFRGSFTLMLNPLHVVFLVCYGLIIVDILLIGFLKETITDNFVFVLKKCFRDMRDRSYMRAIGWSTMILMKPCEKCGILALFLAPVYWLLTMPFVICILFVYLFPTINLTVRFIIHLFISVLPSKKSQDKHASSAFARTFSDFFETDFLSSKETFQIPGHQTLRRRSAQVLILMVCLITMYSTIFLVSECITFFVEVAVYTVIGIILNAEHTMQYVSLIFMLFLYGKDCFGSVSAKYLVFNKTILSTVVAKSENEVKKVSWQSEDQQGNTAFQLKSEIPEAPGSFSEPIAHSDSAYTDRPVVVVKDGHLKWKVKRLVLFLDKKDTPYITQKFFFETSKMPCSGSPGPLLNNMCGAISGFLVIIVFLLFVMLVVITFGDMYEVNSSNQTLATLAGGFLPWVFRNVLFKSAADLTVDTNNLHFQGCFANVIERYVQTWPFADIEGDTTKREQCLEKQEAVEMHEVDERPLLSKGPVVVDKDHVFPAAASAMPQDSNPALATSESWLSRVHEFSEILPSNEHDLIIDVSKQKKFFKTKRIEKTTSINKIQA</sequence>
<keyword evidence="1" id="KW-1133">Transmembrane helix</keyword>
<protein>
    <submittedName>
        <fullName evidence="3">Uncharacterized protein</fullName>
    </submittedName>
</protein>
<evidence type="ECO:0000313" key="4">
    <source>
        <dbReference type="Proteomes" id="UP000242188"/>
    </source>
</evidence>
<name>A0A210R1B4_MIZYE</name>
<feature type="signal peptide" evidence="2">
    <location>
        <begin position="1"/>
        <end position="27"/>
    </location>
</feature>
<dbReference type="EMBL" id="NEDP02000942">
    <property type="protein sequence ID" value="OWF54685.1"/>
    <property type="molecule type" value="Genomic_DNA"/>
</dbReference>
<feature type="transmembrane region" description="Helical" evidence="1">
    <location>
        <begin position="769"/>
        <end position="797"/>
    </location>
</feature>
<organism evidence="3 4">
    <name type="scientific">Mizuhopecten yessoensis</name>
    <name type="common">Japanese scallop</name>
    <name type="synonym">Patinopecten yessoensis</name>
    <dbReference type="NCBI Taxonomy" id="6573"/>
    <lineage>
        <taxon>Eukaryota</taxon>
        <taxon>Metazoa</taxon>
        <taxon>Spiralia</taxon>
        <taxon>Lophotrochozoa</taxon>
        <taxon>Mollusca</taxon>
        <taxon>Bivalvia</taxon>
        <taxon>Autobranchia</taxon>
        <taxon>Pteriomorphia</taxon>
        <taxon>Pectinida</taxon>
        <taxon>Pectinoidea</taxon>
        <taxon>Pectinidae</taxon>
        <taxon>Mizuhopecten</taxon>
    </lineage>
</organism>
<feature type="transmembrane region" description="Helical" evidence="1">
    <location>
        <begin position="621"/>
        <end position="647"/>
    </location>
</feature>
<proteinExistence type="predicted"/>
<feature type="chain" id="PRO_5013030076" evidence="2">
    <location>
        <begin position="28"/>
        <end position="969"/>
    </location>
</feature>
<accession>A0A210R1B4</accession>
<keyword evidence="2" id="KW-0732">Signal</keyword>
<comment type="caution">
    <text evidence="3">The sequence shown here is derived from an EMBL/GenBank/DDBJ whole genome shotgun (WGS) entry which is preliminary data.</text>
</comment>
<feature type="transmembrane region" description="Helical" evidence="1">
    <location>
        <begin position="215"/>
        <end position="235"/>
    </location>
</feature>
<keyword evidence="4" id="KW-1185">Reference proteome</keyword>
<feature type="transmembrane region" description="Helical" evidence="1">
    <location>
        <begin position="434"/>
        <end position="455"/>
    </location>
</feature>